<keyword evidence="2" id="KW-0813">Transport</keyword>
<dbReference type="GO" id="GO:0005886">
    <property type="term" value="C:plasma membrane"/>
    <property type="evidence" value="ECO:0007669"/>
    <property type="project" value="UniProtKB-SubCell"/>
</dbReference>
<feature type="transmembrane region" description="Helical" evidence="7">
    <location>
        <begin position="12"/>
        <end position="35"/>
    </location>
</feature>
<dbReference type="EMBL" id="CP017831">
    <property type="protein sequence ID" value="AOZ95166.1"/>
    <property type="molecule type" value="Genomic_DNA"/>
</dbReference>
<feature type="transmembrane region" description="Helical" evidence="7">
    <location>
        <begin position="317"/>
        <end position="338"/>
    </location>
</feature>
<dbReference type="NCBIfam" id="TIGR00797">
    <property type="entry name" value="matE"/>
    <property type="match status" value="1"/>
</dbReference>
<keyword evidence="4 7" id="KW-0812">Transmembrane</keyword>
<proteinExistence type="predicted"/>
<dbReference type="InterPro" id="IPR048279">
    <property type="entry name" value="MdtK-like"/>
</dbReference>
<evidence type="ECO:0000256" key="7">
    <source>
        <dbReference type="SAM" id="Phobius"/>
    </source>
</evidence>
<protein>
    <submittedName>
        <fullName evidence="8">MatE efflux family protein</fullName>
    </submittedName>
</protein>
<feature type="transmembrane region" description="Helical" evidence="7">
    <location>
        <begin position="358"/>
        <end position="376"/>
    </location>
</feature>
<keyword evidence="6 7" id="KW-0472">Membrane</keyword>
<keyword evidence="3" id="KW-1003">Cell membrane</keyword>
<dbReference type="KEGG" id="bhu:bhn_I0130"/>
<dbReference type="GO" id="GO:0042910">
    <property type="term" value="F:xenobiotic transmembrane transporter activity"/>
    <property type="evidence" value="ECO:0007669"/>
    <property type="project" value="InterPro"/>
</dbReference>
<keyword evidence="5 7" id="KW-1133">Transmembrane helix</keyword>
<feature type="transmembrane region" description="Helical" evidence="7">
    <location>
        <begin position="419"/>
        <end position="438"/>
    </location>
</feature>
<dbReference type="AlphaFoldDB" id="A0A1D9NXS0"/>
<name>A0A1D9NXS0_9FIRM</name>
<evidence type="ECO:0000256" key="3">
    <source>
        <dbReference type="ARBA" id="ARBA00022475"/>
    </source>
</evidence>
<dbReference type="OrthoDB" id="9776324at2"/>
<dbReference type="PIRSF" id="PIRSF006603">
    <property type="entry name" value="DinF"/>
    <property type="match status" value="1"/>
</dbReference>
<feature type="transmembrane region" description="Helical" evidence="7">
    <location>
        <begin position="167"/>
        <end position="188"/>
    </location>
</feature>
<dbReference type="Proteomes" id="UP000179284">
    <property type="component" value="Chromosome I"/>
</dbReference>
<reference evidence="9" key="1">
    <citation type="submission" date="2016-10" db="EMBL/GenBank/DDBJ databases">
        <title>The complete genome sequence of the rumen bacterium Butyrivibrio hungatei MB2003.</title>
        <authorList>
            <person name="Palevich N."/>
            <person name="Kelly W.J."/>
            <person name="Leahy S.C."/>
            <person name="Altermann E."/>
            <person name="Rakonjac J."/>
            <person name="Attwood G.T."/>
        </authorList>
    </citation>
    <scope>NUCLEOTIDE SEQUENCE [LARGE SCALE GENOMIC DNA]</scope>
    <source>
        <strain evidence="9">MB2003</strain>
    </source>
</reference>
<feature type="transmembrane region" description="Helical" evidence="7">
    <location>
        <begin position="55"/>
        <end position="80"/>
    </location>
</feature>
<accession>A0A1D9NXS0</accession>
<dbReference type="RefSeq" id="WP_071174981.1">
    <property type="nucleotide sequence ID" value="NZ_CP017831.1"/>
</dbReference>
<evidence type="ECO:0000256" key="1">
    <source>
        <dbReference type="ARBA" id="ARBA00004651"/>
    </source>
</evidence>
<evidence type="ECO:0000313" key="8">
    <source>
        <dbReference type="EMBL" id="AOZ95166.1"/>
    </source>
</evidence>
<gene>
    <name evidence="8" type="ORF">bhn_I0130</name>
</gene>
<sequence length="448" mass="47938">MGKKYVTDMTSGNELVLLVKFTIPMLLGNLFQQFYNLADTVIVGQFGGEYGLPSIGAVGSVNFLFFSLCLGMGSGVGIMISQNFGAGKDEYVRKIVGNSIYITLVAGILMSIVSVVFARPILMLMDTPSECMADALLYMRIVCGATFLVAAYNMISSILRALGDSKTPLIFLVVACIINIVLDLVTVVGLHMGVAGAAIATVFSQTIAMIGSIVVGVKKNPYLQLQPIHKELDTNIIDKAIRLGIPLALQNALIAFSCVALQRVVNSFGSDVMAAYTATGRIEQLVQQPFGSLGVAVSTFAGQNAGAKKLDRVKSGCIKSVMIIAAFSLIMVAVMFAFGENIIRFFTPNPEAIRIGAQGLRITSVFYFTLGLIHVFRGMLNGVGDAAFALINGIIEVAGRIGFAAILMAIPGVGLWGCWYTNGLTWAITGIGCVIRYMKGRWRKKVFV</sequence>
<evidence type="ECO:0000313" key="9">
    <source>
        <dbReference type="Proteomes" id="UP000179284"/>
    </source>
</evidence>
<feature type="transmembrane region" description="Helical" evidence="7">
    <location>
        <begin position="135"/>
        <end position="155"/>
    </location>
</feature>
<comment type="subcellular location">
    <subcellularLocation>
        <location evidence="1">Cell membrane</location>
        <topology evidence="1">Multi-pass membrane protein</topology>
    </subcellularLocation>
</comment>
<dbReference type="InterPro" id="IPR002528">
    <property type="entry name" value="MATE_fam"/>
</dbReference>
<evidence type="ECO:0000256" key="4">
    <source>
        <dbReference type="ARBA" id="ARBA00022692"/>
    </source>
</evidence>
<evidence type="ECO:0000256" key="6">
    <source>
        <dbReference type="ARBA" id="ARBA00023136"/>
    </source>
</evidence>
<dbReference type="Pfam" id="PF01554">
    <property type="entry name" value="MatE"/>
    <property type="match status" value="2"/>
</dbReference>
<feature type="transmembrane region" description="Helical" evidence="7">
    <location>
        <begin position="388"/>
        <end position="413"/>
    </location>
</feature>
<dbReference type="InterPro" id="IPR052031">
    <property type="entry name" value="Membrane_Transporter-Flippase"/>
</dbReference>
<dbReference type="PANTHER" id="PTHR43549:SF3">
    <property type="entry name" value="MULTIDRUG RESISTANCE PROTEIN YPNP-RELATED"/>
    <property type="match status" value="1"/>
</dbReference>
<evidence type="ECO:0000256" key="5">
    <source>
        <dbReference type="ARBA" id="ARBA00022989"/>
    </source>
</evidence>
<organism evidence="8 9">
    <name type="scientific">Butyrivibrio hungatei</name>
    <dbReference type="NCBI Taxonomy" id="185008"/>
    <lineage>
        <taxon>Bacteria</taxon>
        <taxon>Bacillati</taxon>
        <taxon>Bacillota</taxon>
        <taxon>Clostridia</taxon>
        <taxon>Lachnospirales</taxon>
        <taxon>Lachnospiraceae</taxon>
        <taxon>Butyrivibrio</taxon>
    </lineage>
</organism>
<keyword evidence="9" id="KW-1185">Reference proteome</keyword>
<feature type="transmembrane region" description="Helical" evidence="7">
    <location>
        <begin position="194"/>
        <end position="217"/>
    </location>
</feature>
<dbReference type="CDD" id="cd13138">
    <property type="entry name" value="MATE_yoeA_like"/>
    <property type="match status" value="1"/>
</dbReference>
<evidence type="ECO:0000256" key="2">
    <source>
        <dbReference type="ARBA" id="ARBA00022448"/>
    </source>
</evidence>
<feature type="transmembrane region" description="Helical" evidence="7">
    <location>
        <begin position="100"/>
        <end position="123"/>
    </location>
</feature>
<dbReference type="PANTHER" id="PTHR43549">
    <property type="entry name" value="MULTIDRUG RESISTANCE PROTEIN YPNP-RELATED"/>
    <property type="match status" value="1"/>
</dbReference>
<dbReference type="GO" id="GO:0015297">
    <property type="term" value="F:antiporter activity"/>
    <property type="evidence" value="ECO:0007669"/>
    <property type="project" value="InterPro"/>
</dbReference>